<keyword evidence="4" id="KW-0967">Endosome</keyword>
<comment type="caution">
    <text evidence="11">The sequence shown here is derived from an EMBL/GenBank/DDBJ whole genome shotgun (WGS) entry which is preliminary data.</text>
</comment>
<dbReference type="Gene3D" id="6.10.140.820">
    <property type="match status" value="1"/>
</dbReference>
<comment type="similarity">
    <text evidence="2">Belongs to the ubiquitin-conjugating enzyme family. UEV subfamily.</text>
</comment>
<evidence type="ECO:0000256" key="6">
    <source>
        <dbReference type="ARBA" id="ARBA00023054"/>
    </source>
</evidence>
<evidence type="ECO:0000313" key="11">
    <source>
        <dbReference type="EMBL" id="CCA66804.1"/>
    </source>
</evidence>
<feature type="region of interest" description="Disordered" evidence="8">
    <location>
        <begin position="108"/>
        <end position="277"/>
    </location>
</feature>
<keyword evidence="5 7" id="KW-0653">Protein transport</keyword>
<organism evidence="11 12">
    <name type="scientific">Serendipita indica (strain DSM 11827)</name>
    <name type="common">Root endophyte fungus</name>
    <name type="synonym">Piriformospora indica</name>
    <dbReference type="NCBI Taxonomy" id="1109443"/>
    <lineage>
        <taxon>Eukaryota</taxon>
        <taxon>Fungi</taxon>
        <taxon>Dikarya</taxon>
        <taxon>Basidiomycota</taxon>
        <taxon>Agaricomycotina</taxon>
        <taxon>Agaricomycetes</taxon>
        <taxon>Sebacinales</taxon>
        <taxon>Serendipitaceae</taxon>
        <taxon>Serendipita</taxon>
    </lineage>
</organism>
<dbReference type="PROSITE" id="PS51322">
    <property type="entry name" value="UEV"/>
    <property type="match status" value="1"/>
</dbReference>
<dbReference type="OMA" id="YMNFPQP"/>
<feature type="compositionally biased region" description="Low complexity" evidence="8">
    <location>
        <begin position="267"/>
        <end position="277"/>
    </location>
</feature>
<evidence type="ECO:0000256" key="8">
    <source>
        <dbReference type="SAM" id="MobiDB-lite"/>
    </source>
</evidence>
<dbReference type="GO" id="GO:0006886">
    <property type="term" value="P:intracellular protein transport"/>
    <property type="evidence" value="ECO:0007669"/>
    <property type="project" value="UniProtKB-ARBA"/>
</dbReference>
<comment type="subcellular location">
    <subcellularLocation>
        <location evidence="1">Endosome</location>
    </subcellularLocation>
</comment>
<evidence type="ECO:0000256" key="7">
    <source>
        <dbReference type="PROSITE-ProRule" id="PRU00644"/>
    </source>
</evidence>
<dbReference type="Pfam" id="PF05743">
    <property type="entry name" value="UEV"/>
    <property type="match status" value="1"/>
</dbReference>
<keyword evidence="12" id="KW-1185">Reference proteome</keyword>
<dbReference type="InParanoid" id="G4T661"/>
<evidence type="ECO:0000256" key="2">
    <source>
        <dbReference type="ARBA" id="ARBA00009594"/>
    </source>
</evidence>
<keyword evidence="3 7" id="KW-0813">Transport</keyword>
<dbReference type="Proteomes" id="UP000007148">
    <property type="component" value="Unassembled WGS sequence"/>
</dbReference>
<dbReference type="PANTHER" id="PTHR23306">
    <property type="entry name" value="TUMOR SUSCEPTIBILITY GENE 101 PROTEIN-RELATED"/>
    <property type="match status" value="1"/>
</dbReference>
<dbReference type="InterPro" id="IPR052070">
    <property type="entry name" value="ESCRT-I_UEV_domain"/>
</dbReference>
<evidence type="ECO:0000313" key="12">
    <source>
        <dbReference type="Proteomes" id="UP000007148"/>
    </source>
</evidence>
<evidence type="ECO:0000259" key="9">
    <source>
        <dbReference type="PROSITE" id="PS51312"/>
    </source>
</evidence>
<feature type="compositionally biased region" description="Polar residues" evidence="8">
    <location>
        <begin position="114"/>
        <end position="128"/>
    </location>
</feature>
<evidence type="ECO:0000256" key="1">
    <source>
        <dbReference type="ARBA" id="ARBA00004177"/>
    </source>
</evidence>
<dbReference type="InterPro" id="IPR008883">
    <property type="entry name" value="UEV_N"/>
</dbReference>
<dbReference type="OrthoDB" id="306304at2759"/>
<dbReference type="PANTHER" id="PTHR23306:SF3">
    <property type="entry name" value="TUMOR SUPPRESSOR PROTEIN 101"/>
    <property type="match status" value="1"/>
</dbReference>
<dbReference type="STRING" id="1109443.G4T661"/>
<dbReference type="GO" id="GO:0000813">
    <property type="term" value="C:ESCRT I complex"/>
    <property type="evidence" value="ECO:0007669"/>
    <property type="project" value="TreeGrafter"/>
</dbReference>
<sequence length="513" mass="55830">MVLKYRIAYDDGRVELLICVHGLLPISFRGASYNIPIAVWLPQDYPKSPPMVYVVPTSDMLVKASKAVDPSGRCTFPYMEAWERKSEGCNLRELLDIMQEHFSREPPLYAKPSKATTPVISQQRIVQQPTRTTSHPTPPPRPTSQYGDAPARPVSVAESGGSMSPYRSPPPIPPVAGFSPPAPPRTLTPQQHGRNASLGHIPQPISPPPRPYEPTQRIVPGPVSRQSLPSVASPLPPPAHILPQQAWQPNVSPPPAPPHNVAPISPPLSQGSLPPQVSYQSTDIAPQYVSPPVLAPSMIPNPVMAPVPPIVTPIRNLMDEDDAPAPVQHQAPAPPVIEAAAPPRPINPQILSLHAQVHDKLTQELNKFTTSIAQDSGGPRAAQNDLLAGEPAIKDEMARLESVRNVCRTVAGRLAGTVQAAESAVTELKRKGDPEVDEIVCATNIVHNQLINLIAEDHAIEDTLYHLSRALNNGRLDLDKFLKTTTRLAEEQFMKRALIEKIVTQMPIGMRML</sequence>
<gene>
    <name evidence="11" type="ORF">PIIN_00567</name>
</gene>
<dbReference type="InterPro" id="IPR017916">
    <property type="entry name" value="SB_dom"/>
</dbReference>
<evidence type="ECO:0008006" key="13">
    <source>
        <dbReference type="Google" id="ProtNLM"/>
    </source>
</evidence>
<dbReference type="PROSITE" id="PS51312">
    <property type="entry name" value="SB"/>
    <property type="match status" value="1"/>
</dbReference>
<dbReference type="InterPro" id="IPR016135">
    <property type="entry name" value="UBQ-conjugating_enzyme/RWD"/>
</dbReference>
<dbReference type="eggNOG" id="KOG2391">
    <property type="taxonomic scope" value="Eukaryota"/>
</dbReference>
<evidence type="ECO:0000259" key="10">
    <source>
        <dbReference type="PROSITE" id="PS51322"/>
    </source>
</evidence>
<proteinExistence type="inferred from homology"/>
<dbReference type="GO" id="GO:0043162">
    <property type="term" value="P:ubiquitin-dependent protein catabolic process via the multivesicular body sorting pathway"/>
    <property type="evidence" value="ECO:0007669"/>
    <property type="project" value="UniProtKB-ARBA"/>
</dbReference>
<dbReference type="Gene3D" id="3.10.110.10">
    <property type="entry name" value="Ubiquitin Conjugating Enzyme"/>
    <property type="match status" value="1"/>
</dbReference>
<feature type="domain" description="UEV" evidence="10">
    <location>
        <begin position="1"/>
        <end position="112"/>
    </location>
</feature>
<name>G4T661_SERID</name>
<accession>G4T661</accession>
<dbReference type="HOGENOM" id="CLU_017548_2_0_1"/>
<feature type="domain" description="SB" evidence="9">
    <location>
        <begin position="444"/>
        <end position="512"/>
    </location>
</feature>
<dbReference type="SUPFAM" id="SSF54495">
    <property type="entry name" value="UBC-like"/>
    <property type="match status" value="1"/>
</dbReference>
<evidence type="ECO:0000256" key="4">
    <source>
        <dbReference type="ARBA" id="ARBA00022753"/>
    </source>
</evidence>
<reference evidence="11 12" key="1">
    <citation type="journal article" date="2011" name="PLoS Pathog.">
        <title>Endophytic Life Strategies Decoded by Genome and Transcriptome Analyses of the Mutualistic Root Symbiont Piriformospora indica.</title>
        <authorList>
            <person name="Zuccaro A."/>
            <person name="Lahrmann U."/>
            <person name="Guldener U."/>
            <person name="Langen G."/>
            <person name="Pfiffi S."/>
            <person name="Biedenkopf D."/>
            <person name="Wong P."/>
            <person name="Samans B."/>
            <person name="Grimm C."/>
            <person name="Basiewicz M."/>
            <person name="Murat C."/>
            <person name="Martin F."/>
            <person name="Kogel K.H."/>
        </authorList>
    </citation>
    <scope>NUCLEOTIDE SEQUENCE [LARGE SCALE GENOMIC DNA]</scope>
    <source>
        <strain evidence="11 12">DSM 11827</strain>
    </source>
</reference>
<dbReference type="Pfam" id="PF09454">
    <property type="entry name" value="Vps23_core"/>
    <property type="match status" value="1"/>
</dbReference>
<feature type="compositionally biased region" description="Pro residues" evidence="8">
    <location>
        <begin position="251"/>
        <end position="266"/>
    </location>
</feature>
<dbReference type="CDD" id="cd11685">
    <property type="entry name" value="UEV_TSG101-like"/>
    <property type="match status" value="1"/>
</dbReference>
<dbReference type="AlphaFoldDB" id="G4T661"/>
<keyword evidence="6" id="KW-0175">Coiled coil</keyword>
<dbReference type="EMBL" id="CAFZ01000006">
    <property type="protein sequence ID" value="CCA66804.1"/>
    <property type="molecule type" value="Genomic_DNA"/>
</dbReference>
<dbReference type="GO" id="GO:0043130">
    <property type="term" value="F:ubiquitin binding"/>
    <property type="evidence" value="ECO:0007669"/>
    <property type="project" value="TreeGrafter"/>
</dbReference>
<protein>
    <recommendedName>
        <fullName evidence="13">Tumor susceptibility gene 101 protein</fullName>
    </recommendedName>
</protein>
<evidence type="ECO:0000256" key="5">
    <source>
        <dbReference type="ARBA" id="ARBA00022927"/>
    </source>
</evidence>
<dbReference type="GO" id="GO:0072666">
    <property type="term" value="P:establishment of protein localization to vacuole"/>
    <property type="evidence" value="ECO:0007669"/>
    <property type="project" value="UniProtKB-ARBA"/>
</dbReference>
<feature type="compositionally biased region" description="Pro residues" evidence="8">
    <location>
        <begin position="167"/>
        <end position="186"/>
    </location>
</feature>
<dbReference type="SUPFAM" id="SSF140111">
    <property type="entry name" value="Endosomal sorting complex assembly domain"/>
    <property type="match status" value="1"/>
</dbReference>
<evidence type="ECO:0000256" key="3">
    <source>
        <dbReference type="ARBA" id="ARBA00022448"/>
    </source>
</evidence>
<dbReference type="InterPro" id="IPR037202">
    <property type="entry name" value="ESCRT_assembly_dom"/>
</dbReference>